<sequence>MTSHLLFPHTARLLACAGLTLALAGCGMKGDLRLPDPPPPADAALAAPPTVTPAPAPDSRPVSQP</sequence>
<keyword evidence="2" id="KW-0732">Signal</keyword>
<evidence type="ECO:0000256" key="4">
    <source>
        <dbReference type="ARBA" id="ARBA00023139"/>
    </source>
</evidence>
<dbReference type="Proteomes" id="UP001595756">
    <property type="component" value="Unassembled WGS sequence"/>
</dbReference>
<dbReference type="NCBIfam" id="NF047847">
    <property type="entry name" value="SS_mature_LptM"/>
    <property type="match status" value="1"/>
</dbReference>
<keyword evidence="3" id="KW-0472">Membrane</keyword>
<name>A0ABV8RZS7_9BURK</name>
<evidence type="ECO:0000256" key="2">
    <source>
        <dbReference type="ARBA" id="ARBA00022729"/>
    </source>
</evidence>
<organism evidence="8 9">
    <name type="scientific">Castellaniella hirudinis</name>
    <dbReference type="NCBI Taxonomy" id="1144617"/>
    <lineage>
        <taxon>Bacteria</taxon>
        <taxon>Pseudomonadati</taxon>
        <taxon>Pseudomonadota</taxon>
        <taxon>Betaproteobacteria</taxon>
        <taxon>Burkholderiales</taxon>
        <taxon>Alcaligenaceae</taxon>
        <taxon>Castellaniella</taxon>
    </lineage>
</organism>
<protein>
    <submittedName>
        <fullName evidence="8">Lipoprotein</fullName>
    </submittedName>
</protein>
<gene>
    <name evidence="8" type="ORF">ACFO0J_12145</name>
</gene>
<feature type="compositionally biased region" description="Pro residues" evidence="7">
    <location>
        <begin position="50"/>
        <end position="65"/>
    </location>
</feature>
<comment type="subcellular location">
    <subcellularLocation>
        <location evidence="1">Cell outer membrane</location>
        <topology evidence="1">Lipid-anchor</topology>
    </subcellularLocation>
</comment>
<accession>A0ABV8RZS7</accession>
<proteinExistence type="predicted"/>
<keyword evidence="4" id="KW-0564">Palmitate</keyword>
<dbReference type="InterPro" id="IPR032831">
    <property type="entry name" value="LptM_cons"/>
</dbReference>
<evidence type="ECO:0000256" key="5">
    <source>
        <dbReference type="ARBA" id="ARBA00023237"/>
    </source>
</evidence>
<feature type="region of interest" description="Disordered" evidence="7">
    <location>
        <begin position="29"/>
        <end position="65"/>
    </location>
</feature>
<keyword evidence="9" id="KW-1185">Reference proteome</keyword>
<evidence type="ECO:0000313" key="9">
    <source>
        <dbReference type="Proteomes" id="UP001595756"/>
    </source>
</evidence>
<evidence type="ECO:0000256" key="1">
    <source>
        <dbReference type="ARBA" id="ARBA00004459"/>
    </source>
</evidence>
<evidence type="ECO:0000256" key="6">
    <source>
        <dbReference type="ARBA" id="ARBA00023288"/>
    </source>
</evidence>
<evidence type="ECO:0000313" key="8">
    <source>
        <dbReference type="EMBL" id="MFC4298794.1"/>
    </source>
</evidence>
<evidence type="ECO:0000256" key="7">
    <source>
        <dbReference type="SAM" id="MobiDB-lite"/>
    </source>
</evidence>
<keyword evidence="6 8" id="KW-0449">Lipoprotein</keyword>
<reference evidence="9" key="1">
    <citation type="journal article" date="2019" name="Int. J. Syst. Evol. Microbiol.">
        <title>The Global Catalogue of Microorganisms (GCM) 10K type strain sequencing project: providing services to taxonomists for standard genome sequencing and annotation.</title>
        <authorList>
            <consortium name="The Broad Institute Genomics Platform"/>
            <consortium name="The Broad Institute Genome Sequencing Center for Infectious Disease"/>
            <person name="Wu L."/>
            <person name="Ma J."/>
        </authorList>
    </citation>
    <scope>NUCLEOTIDE SEQUENCE [LARGE SCALE GENOMIC DNA]</scope>
    <source>
        <strain evidence="9">CGMCC 1.19029</strain>
    </source>
</reference>
<dbReference type="EMBL" id="JBHSDY010000007">
    <property type="protein sequence ID" value="MFC4298794.1"/>
    <property type="molecule type" value="Genomic_DNA"/>
</dbReference>
<keyword evidence="5" id="KW-0998">Cell outer membrane</keyword>
<evidence type="ECO:0000256" key="3">
    <source>
        <dbReference type="ARBA" id="ARBA00023136"/>
    </source>
</evidence>
<comment type="caution">
    <text evidence="8">The sequence shown here is derived from an EMBL/GenBank/DDBJ whole genome shotgun (WGS) entry which is preliminary data.</text>
</comment>
<dbReference type="RefSeq" id="WP_376813353.1">
    <property type="nucleotide sequence ID" value="NZ_JBHSDY010000007.1"/>
</dbReference>